<evidence type="ECO:0000313" key="1">
    <source>
        <dbReference type="EMBL" id="RLV50795.1"/>
    </source>
</evidence>
<sequence>MVSRFDADAAAAAALGETGDVQLASLTREELRGVGDDPLLADAADALWWDALSEREQDLVLETAQRSLVARNLLVGGDDGAVDVTDEVRLVLAARTAPDWVVVLGEPSAERDFDEAPVQLALMALPSPSGDPAAVLVSARLEGIYLHRLVSTPTSFEVAADWLLRAAAVEGADVARTVEVLAPVGERLESARGLVVGRGAARRFSVVVDGVPGEPAPTDHDVLSRWLRDRVG</sequence>
<comment type="caution">
    <text evidence="1">The sequence shown here is derived from an EMBL/GenBank/DDBJ whole genome shotgun (WGS) entry which is preliminary data.</text>
</comment>
<evidence type="ECO:0000313" key="2">
    <source>
        <dbReference type="Proteomes" id="UP000281708"/>
    </source>
</evidence>
<dbReference type="AlphaFoldDB" id="A0A3L8P6A9"/>
<accession>A0A3L8P6A9</accession>
<reference evidence="1 2" key="1">
    <citation type="submission" date="2018-10" db="EMBL/GenBank/DDBJ databases">
        <title>Marmoricola sp. 4Q3S-7 whole genome shotgun sequence.</title>
        <authorList>
            <person name="Li F."/>
        </authorList>
    </citation>
    <scope>NUCLEOTIDE SEQUENCE [LARGE SCALE GENOMIC DNA]</scope>
    <source>
        <strain evidence="1 2">4Q3S-7</strain>
    </source>
</reference>
<keyword evidence="2" id="KW-1185">Reference proteome</keyword>
<proteinExistence type="predicted"/>
<protein>
    <submittedName>
        <fullName evidence="1">Uncharacterized protein</fullName>
    </submittedName>
</protein>
<organism evidence="1 2">
    <name type="scientific">Nocardioides mangrovicus</name>
    <dbReference type="NCBI Taxonomy" id="2478913"/>
    <lineage>
        <taxon>Bacteria</taxon>
        <taxon>Bacillati</taxon>
        <taxon>Actinomycetota</taxon>
        <taxon>Actinomycetes</taxon>
        <taxon>Propionibacteriales</taxon>
        <taxon>Nocardioidaceae</taxon>
        <taxon>Nocardioides</taxon>
    </lineage>
</organism>
<gene>
    <name evidence="1" type="ORF">D9V37_02225</name>
</gene>
<name>A0A3L8P6A9_9ACTN</name>
<dbReference type="Proteomes" id="UP000281708">
    <property type="component" value="Unassembled WGS sequence"/>
</dbReference>
<dbReference type="EMBL" id="RDBE01000001">
    <property type="protein sequence ID" value="RLV50795.1"/>
    <property type="molecule type" value="Genomic_DNA"/>
</dbReference>